<dbReference type="Gene3D" id="3.40.50.300">
    <property type="entry name" value="P-loop containing nucleotide triphosphate hydrolases"/>
    <property type="match status" value="1"/>
</dbReference>
<dbReference type="Pfam" id="PF01926">
    <property type="entry name" value="MMR_HSR1"/>
    <property type="match status" value="1"/>
</dbReference>
<evidence type="ECO:0000256" key="2">
    <source>
        <dbReference type="ARBA" id="ARBA00023134"/>
    </source>
</evidence>
<dbReference type="EMBL" id="JBBNAE010000004">
    <property type="protein sequence ID" value="KAK9131443.1"/>
    <property type="molecule type" value="Genomic_DNA"/>
</dbReference>
<keyword evidence="1" id="KW-0547">Nucleotide-binding</keyword>
<dbReference type="GO" id="GO:0003924">
    <property type="term" value="F:GTPase activity"/>
    <property type="evidence" value="ECO:0007669"/>
    <property type="project" value="TreeGrafter"/>
</dbReference>
<name>A0AAP0JCF9_9MAGN</name>
<evidence type="ECO:0000256" key="1">
    <source>
        <dbReference type="ARBA" id="ARBA00022741"/>
    </source>
</evidence>
<keyword evidence="2" id="KW-0342">GTP-binding</keyword>
<dbReference type="InterPro" id="IPR006073">
    <property type="entry name" value="GTP-bd"/>
</dbReference>
<reference evidence="4 5" key="1">
    <citation type="submission" date="2024-01" db="EMBL/GenBank/DDBJ databases">
        <title>Genome assemblies of Stephania.</title>
        <authorList>
            <person name="Yang L."/>
        </authorList>
    </citation>
    <scope>NUCLEOTIDE SEQUENCE [LARGE SCALE GENOMIC DNA]</scope>
    <source>
        <strain evidence="4">QJT</strain>
        <tissue evidence="4">Leaf</tissue>
    </source>
</reference>
<dbReference type="AlphaFoldDB" id="A0AAP0JCF9"/>
<evidence type="ECO:0000313" key="5">
    <source>
        <dbReference type="Proteomes" id="UP001417504"/>
    </source>
</evidence>
<keyword evidence="5" id="KW-1185">Reference proteome</keyword>
<evidence type="ECO:0000313" key="4">
    <source>
        <dbReference type="EMBL" id="KAK9131443.1"/>
    </source>
</evidence>
<dbReference type="PANTHER" id="PTHR45782">
    <property type="entry name" value="MITOCHONDRIAL RIBOSOME-ASSOCIATED GTPASE 1"/>
    <property type="match status" value="1"/>
</dbReference>
<organism evidence="4 5">
    <name type="scientific">Stephania japonica</name>
    <dbReference type="NCBI Taxonomy" id="461633"/>
    <lineage>
        <taxon>Eukaryota</taxon>
        <taxon>Viridiplantae</taxon>
        <taxon>Streptophyta</taxon>
        <taxon>Embryophyta</taxon>
        <taxon>Tracheophyta</taxon>
        <taxon>Spermatophyta</taxon>
        <taxon>Magnoliopsida</taxon>
        <taxon>Ranunculales</taxon>
        <taxon>Menispermaceae</taxon>
        <taxon>Menispermoideae</taxon>
        <taxon>Cissampelideae</taxon>
        <taxon>Stephania</taxon>
    </lineage>
</organism>
<protein>
    <recommendedName>
        <fullName evidence="3">G domain-containing protein</fullName>
    </recommendedName>
</protein>
<evidence type="ECO:0000259" key="3">
    <source>
        <dbReference type="Pfam" id="PF01926"/>
    </source>
</evidence>
<dbReference type="Proteomes" id="UP001417504">
    <property type="component" value="Unassembled WGS sequence"/>
</dbReference>
<accession>A0AAP0JCF9</accession>
<sequence>MTIMLLGKPNVGKSAMASALHQIGRIRAVEKGKLKHAIVSPQPGETENISSFKIGSHPNIYILDTPGVLPPQILDDEVCSKLALTGHASAIIWWGSTILPDIC</sequence>
<gene>
    <name evidence="4" type="ORF">Sjap_011930</name>
</gene>
<dbReference type="GO" id="GO:0005525">
    <property type="term" value="F:GTP binding"/>
    <property type="evidence" value="ECO:0007669"/>
    <property type="project" value="UniProtKB-KW"/>
</dbReference>
<proteinExistence type="predicted"/>
<dbReference type="GO" id="GO:0032543">
    <property type="term" value="P:mitochondrial translation"/>
    <property type="evidence" value="ECO:0007669"/>
    <property type="project" value="TreeGrafter"/>
</dbReference>
<dbReference type="SUPFAM" id="SSF52540">
    <property type="entry name" value="P-loop containing nucleoside triphosphate hydrolases"/>
    <property type="match status" value="1"/>
</dbReference>
<dbReference type="GO" id="GO:0005739">
    <property type="term" value="C:mitochondrion"/>
    <property type="evidence" value="ECO:0007669"/>
    <property type="project" value="TreeGrafter"/>
</dbReference>
<comment type="caution">
    <text evidence="4">The sequence shown here is derived from an EMBL/GenBank/DDBJ whole genome shotgun (WGS) entry which is preliminary data.</text>
</comment>
<dbReference type="PANTHER" id="PTHR45782:SF1">
    <property type="entry name" value="DAR GTPASE 2, MITOCHONDRIAL"/>
    <property type="match status" value="1"/>
</dbReference>
<feature type="domain" description="G" evidence="3">
    <location>
        <begin position="2"/>
        <end position="70"/>
    </location>
</feature>
<dbReference type="InterPro" id="IPR027417">
    <property type="entry name" value="P-loop_NTPase"/>
</dbReference>